<dbReference type="Pfam" id="PF13460">
    <property type="entry name" value="NAD_binding_10"/>
    <property type="match status" value="1"/>
</dbReference>
<name>A0A3L6S0W4_PANMI</name>
<dbReference type="PANTHER" id="PTHR15020">
    <property type="entry name" value="FLAVIN REDUCTASE-RELATED"/>
    <property type="match status" value="1"/>
</dbReference>
<dbReference type="CDD" id="cd05243">
    <property type="entry name" value="SDR_a5"/>
    <property type="match status" value="1"/>
</dbReference>
<dbReference type="InterPro" id="IPR036291">
    <property type="entry name" value="NAD(P)-bd_dom_sf"/>
</dbReference>
<dbReference type="Gene3D" id="3.40.50.720">
    <property type="entry name" value="NAD(P)-binding Rossmann-like Domain"/>
    <property type="match status" value="1"/>
</dbReference>
<keyword evidence="3" id="KW-1185">Reference proteome</keyword>
<gene>
    <name evidence="2" type="ORF">C2845_PM09G09810</name>
</gene>
<dbReference type="AlphaFoldDB" id="A0A3L6S0W4"/>
<organism evidence="2 3">
    <name type="scientific">Panicum miliaceum</name>
    <name type="common">Proso millet</name>
    <name type="synonym">Broomcorn millet</name>
    <dbReference type="NCBI Taxonomy" id="4540"/>
    <lineage>
        <taxon>Eukaryota</taxon>
        <taxon>Viridiplantae</taxon>
        <taxon>Streptophyta</taxon>
        <taxon>Embryophyta</taxon>
        <taxon>Tracheophyta</taxon>
        <taxon>Spermatophyta</taxon>
        <taxon>Magnoliopsida</taxon>
        <taxon>Liliopsida</taxon>
        <taxon>Poales</taxon>
        <taxon>Poaceae</taxon>
        <taxon>PACMAD clade</taxon>
        <taxon>Panicoideae</taxon>
        <taxon>Panicodae</taxon>
        <taxon>Paniceae</taxon>
        <taxon>Panicinae</taxon>
        <taxon>Panicum</taxon>
        <taxon>Panicum sect. Panicum</taxon>
    </lineage>
</organism>
<proteinExistence type="predicted"/>
<sequence>MASALGAVTARPHLHPALALALPAATARKFLFRSKAASTMDAASASSPGSEKKTTTVFVAGSTGRTGKRVVEKLLAKGFGVVAGTTDLQRARGSLPLDPNLRLVSLSCSACVKWANFDWSVDGGADGLMVVRIGVVVWLKVTADVTEGADKLVEAVRGVDAVVCATGFRRSFDPFAPWKVDNFGTVNLVEACRKAGVTRFILVISILVNGAAMGQLLNPAYIVLNLLGLTLVAKLQAEKHIRRSGINYTIVRPGGLTDQPPTGNIVMEPEDTLYSGSISRDQVADVAVEALLCPESSYKVVEIVARADAPNRPLQDMFAAIKQN</sequence>
<reference evidence="3" key="1">
    <citation type="journal article" date="2019" name="Nat. Commun.">
        <title>The genome of broomcorn millet.</title>
        <authorList>
            <person name="Zou C."/>
            <person name="Miki D."/>
            <person name="Li D."/>
            <person name="Tang Q."/>
            <person name="Xiao L."/>
            <person name="Rajput S."/>
            <person name="Deng P."/>
            <person name="Jia W."/>
            <person name="Huang R."/>
            <person name="Zhang M."/>
            <person name="Sun Y."/>
            <person name="Hu J."/>
            <person name="Fu X."/>
            <person name="Schnable P.S."/>
            <person name="Li F."/>
            <person name="Zhang H."/>
            <person name="Feng B."/>
            <person name="Zhu X."/>
            <person name="Liu R."/>
            <person name="Schnable J.C."/>
            <person name="Zhu J.-K."/>
            <person name="Zhang H."/>
        </authorList>
    </citation>
    <scope>NUCLEOTIDE SEQUENCE [LARGE SCALE GENOMIC DNA]</scope>
</reference>
<dbReference type="Proteomes" id="UP000275267">
    <property type="component" value="Unassembled WGS sequence"/>
</dbReference>
<accession>A0A3L6S0W4</accession>
<feature type="domain" description="NAD(P)-binding" evidence="1">
    <location>
        <begin position="141"/>
        <end position="292"/>
    </location>
</feature>
<dbReference type="PANTHER" id="PTHR15020:SF11">
    <property type="entry name" value="OS06G0360300 PROTEIN"/>
    <property type="match status" value="1"/>
</dbReference>
<evidence type="ECO:0000313" key="3">
    <source>
        <dbReference type="Proteomes" id="UP000275267"/>
    </source>
</evidence>
<dbReference type="SUPFAM" id="SSF51735">
    <property type="entry name" value="NAD(P)-binding Rossmann-fold domains"/>
    <property type="match status" value="1"/>
</dbReference>
<dbReference type="InterPro" id="IPR016040">
    <property type="entry name" value="NAD(P)-bd_dom"/>
</dbReference>
<dbReference type="STRING" id="4540.A0A3L6S0W4"/>
<dbReference type="OrthoDB" id="419598at2759"/>
<dbReference type="EMBL" id="PQIB02000006">
    <property type="protein sequence ID" value="RLN12279.1"/>
    <property type="molecule type" value="Genomic_DNA"/>
</dbReference>
<evidence type="ECO:0000259" key="1">
    <source>
        <dbReference type="Pfam" id="PF13460"/>
    </source>
</evidence>
<protein>
    <recommendedName>
        <fullName evidence="1">NAD(P)-binding domain-containing protein</fullName>
    </recommendedName>
</protein>
<evidence type="ECO:0000313" key="2">
    <source>
        <dbReference type="EMBL" id="RLN12279.1"/>
    </source>
</evidence>
<comment type="caution">
    <text evidence="2">The sequence shown here is derived from an EMBL/GenBank/DDBJ whole genome shotgun (WGS) entry which is preliminary data.</text>
</comment>